<protein>
    <submittedName>
        <fullName evidence="2">Uncharacterized protein</fullName>
    </submittedName>
</protein>
<organism evidence="1 2">
    <name type="scientific">Strongyloides papillosus</name>
    <name type="common">Intestinal threadworm</name>
    <dbReference type="NCBI Taxonomy" id="174720"/>
    <lineage>
        <taxon>Eukaryota</taxon>
        <taxon>Metazoa</taxon>
        <taxon>Ecdysozoa</taxon>
        <taxon>Nematoda</taxon>
        <taxon>Chromadorea</taxon>
        <taxon>Rhabditida</taxon>
        <taxon>Tylenchina</taxon>
        <taxon>Panagrolaimomorpha</taxon>
        <taxon>Strongyloidoidea</taxon>
        <taxon>Strongyloididae</taxon>
        <taxon>Strongyloides</taxon>
    </lineage>
</organism>
<dbReference type="Proteomes" id="UP000046392">
    <property type="component" value="Unplaced"/>
</dbReference>
<keyword evidence="1" id="KW-1185">Reference proteome</keyword>
<accession>A0A0N5C018</accession>
<name>A0A0N5C018_STREA</name>
<evidence type="ECO:0000313" key="1">
    <source>
        <dbReference type="Proteomes" id="UP000046392"/>
    </source>
</evidence>
<evidence type="ECO:0000313" key="2">
    <source>
        <dbReference type="WBParaSite" id="SPAL_0001135333.1"/>
    </source>
</evidence>
<dbReference type="WBParaSite" id="SPAL_0001135333.1">
    <property type="protein sequence ID" value="SPAL_0001135333.1"/>
    <property type="gene ID" value="SPAL_0001135333"/>
</dbReference>
<sequence>MPVQFSSLSVVVKRSWLKASERILKPVTLTLKNTLITSWDGDNNIIDQKNLDLDSLDGEVNYEKSKNKTMLMKLRRFFWSFFCKHLSNINRKHLSTGDVEDGFLSLYFSLIHYIIRQI</sequence>
<reference evidence="2" key="1">
    <citation type="submission" date="2017-02" db="UniProtKB">
        <authorList>
            <consortium name="WormBaseParasite"/>
        </authorList>
    </citation>
    <scope>IDENTIFICATION</scope>
</reference>
<dbReference type="AlphaFoldDB" id="A0A0N5C018"/>
<proteinExistence type="predicted"/>